<dbReference type="OMA" id="NFNMCIY"/>
<dbReference type="VEuPathDB" id="PlasmoDB:PVP01_1462100"/>
<dbReference type="InterPro" id="IPR037171">
    <property type="entry name" value="NagB/RpiA_transferase-like"/>
</dbReference>
<dbReference type="Proteomes" id="UP000220605">
    <property type="component" value="Chromosome 14"/>
</dbReference>
<keyword evidence="10" id="KW-0436">Ligase</keyword>
<evidence type="ECO:0000256" key="3">
    <source>
        <dbReference type="ARBA" id="ARBA00022840"/>
    </source>
</evidence>
<dbReference type="PANTHER" id="PTHR23407">
    <property type="entry name" value="ATPASE INHIBITOR/5-FORMYLTETRAHYDROFOLATE CYCLO-LIGASE"/>
    <property type="match status" value="1"/>
</dbReference>
<dbReference type="Proteomes" id="UP000779233">
    <property type="component" value="Unassembled WGS sequence"/>
</dbReference>
<dbReference type="InterPro" id="IPR002698">
    <property type="entry name" value="FTHF_cligase"/>
</dbReference>
<evidence type="ECO:0000313" key="7">
    <source>
        <dbReference type="EMBL" id="CAG9472522.1"/>
    </source>
</evidence>
<keyword evidence="2" id="KW-0547">Nucleotide-binding</keyword>
<dbReference type="VEuPathDB" id="PlasmoDB:PVPAM_140070800"/>
<dbReference type="EMBL" id="CAJZCX010000003">
    <property type="protein sequence ID" value="CAG9472522.1"/>
    <property type="molecule type" value="Genomic_DNA"/>
</dbReference>
<dbReference type="EC" id="6.3.3.2" evidence="5"/>
<evidence type="ECO:0000313" key="13">
    <source>
        <dbReference type="Proteomes" id="UP000305196"/>
    </source>
</evidence>
<evidence type="ECO:0000313" key="11">
    <source>
        <dbReference type="Proteomes" id="UP000196402"/>
    </source>
</evidence>
<feature type="compositionally biased region" description="Acidic residues" evidence="6">
    <location>
        <begin position="183"/>
        <end position="193"/>
    </location>
</feature>
<reference evidence="11 12" key="1">
    <citation type="submission" date="2016-07" db="EMBL/GenBank/DDBJ databases">
        <authorList>
            <consortium name="Pathogen Informatics"/>
        </authorList>
    </citation>
    <scope>NUCLEOTIDE SEQUENCE [LARGE SCALE GENOMIC DNA]</scope>
    <source>
        <strain evidence="7">PvW1</strain>
    </source>
</reference>
<dbReference type="GO" id="GO:0005739">
    <property type="term" value="C:mitochondrion"/>
    <property type="evidence" value="ECO:0007669"/>
    <property type="project" value="TreeGrafter"/>
</dbReference>
<dbReference type="AlphaFoldDB" id="A0A1G4HLB0"/>
<dbReference type="VEuPathDB" id="PlasmoDB:PVW1_140068600"/>
<evidence type="ECO:0000256" key="5">
    <source>
        <dbReference type="ARBA" id="ARBA00038966"/>
    </source>
</evidence>
<evidence type="ECO:0000256" key="2">
    <source>
        <dbReference type="ARBA" id="ARBA00022741"/>
    </source>
</evidence>
<organism evidence="9 13">
    <name type="scientific">Plasmodium vivax</name>
    <name type="common">malaria parasite P. vivax</name>
    <dbReference type="NCBI Taxonomy" id="5855"/>
    <lineage>
        <taxon>Eukaryota</taxon>
        <taxon>Sar</taxon>
        <taxon>Alveolata</taxon>
        <taxon>Apicomplexa</taxon>
        <taxon>Aconoidasida</taxon>
        <taxon>Haemosporida</taxon>
        <taxon>Plasmodiidae</taxon>
        <taxon>Plasmodium</taxon>
        <taxon>Plasmodium (Plasmodium)</taxon>
    </lineage>
</organism>
<feature type="region of interest" description="Disordered" evidence="6">
    <location>
        <begin position="174"/>
        <end position="195"/>
    </location>
</feature>
<name>A0A1G4HLB0_PLAVI</name>
<dbReference type="EMBL" id="LT615252">
    <property type="protein sequence ID" value="SCO70197.1"/>
    <property type="molecule type" value="Genomic_DNA"/>
</dbReference>
<gene>
    <name evidence="9" type="ORF">PVC01_140068100</name>
    <name evidence="10" type="ORF">PVP01_1462100</name>
    <name evidence="8" type="ORF">PVT01_140067500</name>
    <name evidence="7" type="ORF">PVW1_140068600</name>
</gene>
<sequence length="384" mass="44718">MWEYPFGQQINARGEEDYAKCITPVDLRDHYKSYKHSSSSKQVKQVVRRNAKQVRDVVLTSWLPQRMDPHISSKNANFYLNTPKGGRNAILYVDFVYTQLIRHTYVLLHSLNVSKRKGKKFNFSKIFTYKYNYKPCEEHQVGKYLDHYNISSDLAGGAHFFTYSWAGKKKKKKKRETGKEIGEETEADAETDAETAQRGSKANFNMCIYLPTEKEVDILFIVQKLHKYFHFNLYVPITTEENSLFFFPFDLHNNLLVKHRFGIFVPYLYLHHCAEGGTNRGSSLHLNLSPSNLVTDTLYDFSFTERENIFFIPLLAYNNYGARVGSGKGYYDRALRQGGEEEEKKNVKVSLSLEVLLYEIDFLEPTDILLDYVVNERGVYHFVS</sequence>
<evidence type="ECO:0000313" key="12">
    <source>
        <dbReference type="Proteomes" id="UP000220605"/>
    </source>
</evidence>
<dbReference type="Proteomes" id="UP000305196">
    <property type="component" value="Chromosome 14"/>
</dbReference>
<dbReference type="PANTHER" id="PTHR23407:SF1">
    <property type="entry name" value="5-FORMYLTETRAHYDROFOLATE CYCLO-LIGASE"/>
    <property type="match status" value="1"/>
</dbReference>
<dbReference type="GO" id="GO:0009396">
    <property type="term" value="P:folic acid-containing compound biosynthetic process"/>
    <property type="evidence" value="ECO:0007669"/>
    <property type="project" value="TreeGrafter"/>
</dbReference>
<protein>
    <recommendedName>
        <fullName evidence="5">5-formyltetrahydrofolate cyclo-ligase</fullName>
        <ecNumber evidence="5">6.3.3.2</ecNumber>
    </recommendedName>
</protein>
<dbReference type="SUPFAM" id="SSF100950">
    <property type="entry name" value="NagB/RpiA/CoA transferase-like"/>
    <property type="match status" value="1"/>
</dbReference>
<comment type="similarity">
    <text evidence="1">Belongs to the 5-formyltetrahydrofolate cyclo-ligase family.</text>
</comment>
<dbReference type="VEuPathDB" id="PlasmoDB:PVX_101145"/>
<dbReference type="EMBL" id="LT635625">
    <property type="protein sequence ID" value="VUZ99145.1"/>
    <property type="molecule type" value="Genomic_DNA"/>
</dbReference>
<dbReference type="GO" id="GO:0030272">
    <property type="term" value="F:5-formyltetrahydrofolate cyclo-ligase activity"/>
    <property type="evidence" value="ECO:0007669"/>
    <property type="project" value="UniProtKB-EC"/>
</dbReference>
<evidence type="ECO:0000313" key="9">
    <source>
        <dbReference type="EMBL" id="SCO75689.1"/>
    </source>
</evidence>
<evidence type="ECO:0000313" key="10">
    <source>
        <dbReference type="EMBL" id="VUZ99145.1"/>
    </source>
</evidence>
<dbReference type="GO" id="GO:0005524">
    <property type="term" value="F:ATP binding"/>
    <property type="evidence" value="ECO:0007669"/>
    <property type="project" value="UniProtKB-KW"/>
</dbReference>
<comment type="catalytic activity">
    <reaction evidence="4">
        <text>(6S)-5-formyl-5,6,7,8-tetrahydrofolate + ATP = (6R)-5,10-methenyltetrahydrofolate + ADP + phosphate</text>
        <dbReference type="Rhea" id="RHEA:10488"/>
        <dbReference type="ChEBI" id="CHEBI:30616"/>
        <dbReference type="ChEBI" id="CHEBI:43474"/>
        <dbReference type="ChEBI" id="CHEBI:57455"/>
        <dbReference type="ChEBI" id="CHEBI:57457"/>
        <dbReference type="ChEBI" id="CHEBI:456216"/>
        <dbReference type="EC" id="6.3.3.2"/>
    </reaction>
</comment>
<evidence type="ECO:0000313" key="8">
    <source>
        <dbReference type="EMBL" id="SCO70197.1"/>
    </source>
</evidence>
<dbReference type="OrthoDB" id="2015992at2759"/>
<dbReference type="Pfam" id="PF01812">
    <property type="entry name" value="5-FTHF_cyc-lig"/>
    <property type="match status" value="1"/>
</dbReference>
<dbReference type="Gene3D" id="3.40.50.10420">
    <property type="entry name" value="NagB/RpiA/CoA transferase-like"/>
    <property type="match status" value="1"/>
</dbReference>
<accession>A0A1G4HLB0</accession>
<evidence type="ECO:0000256" key="4">
    <source>
        <dbReference type="ARBA" id="ARBA00036539"/>
    </source>
</evidence>
<dbReference type="InterPro" id="IPR024185">
    <property type="entry name" value="FTHF_cligase-like_sf"/>
</dbReference>
<dbReference type="GO" id="GO:0035999">
    <property type="term" value="P:tetrahydrofolate interconversion"/>
    <property type="evidence" value="ECO:0007669"/>
    <property type="project" value="TreeGrafter"/>
</dbReference>
<dbReference type="eggNOG" id="ENOG502QXMS">
    <property type="taxonomic scope" value="Eukaryota"/>
</dbReference>
<dbReference type="RefSeq" id="XP_001613975.1">
    <property type="nucleotide sequence ID" value="XM_001613925.1"/>
</dbReference>
<evidence type="ECO:0000256" key="6">
    <source>
        <dbReference type="SAM" id="MobiDB-lite"/>
    </source>
</evidence>
<evidence type="ECO:0000256" key="1">
    <source>
        <dbReference type="ARBA" id="ARBA00010638"/>
    </source>
</evidence>
<proteinExistence type="inferred from homology"/>
<dbReference type="EMBL" id="LT615269">
    <property type="protein sequence ID" value="SCO75689.1"/>
    <property type="molecule type" value="Genomic_DNA"/>
</dbReference>
<dbReference type="KEGG" id="pvx:PVX_101145"/>
<dbReference type="Proteomes" id="UP000196402">
    <property type="component" value="Chromosome 14"/>
</dbReference>
<keyword evidence="3" id="KW-0067">ATP-binding</keyword>